<dbReference type="GO" id="GO:0008234">
    <property type="term" value="F:cysteine-type peptidase activity"/>
    <property type="evidence" value="ECO:0007669"/>
    <property type="project" value="InterPro"/>
</dbReference>
<dbReference type="SUPFAM" id="SSF54001">
    <property type="entry name" value="Cysteine proteinases"/>
    <property type="match status" value="1"/>
</dbReference>
<dbReference type="Pfam" id="PF02902">
    <property type="entry name" value="Peptidase_C48"/>
    <property type="match status" value="1"/>
</dbReference>
<keyword evidence="2" id="KW-0645">Protease</keyword>
<evidence type="ECO:0000313" key="6">
    <source>
        <dbReference type="EMBL" id="QHN80133.1"/>
    </source>
</evidence>
<accession>A0A6B9VF72</accession>
<dbReference type="Proteomes" id="UP000464620">
    <property type="component" value="Chromosome B09"/>
</dbReference>
<keyword evidence="3" id="KW-0378">Hydrolase</keyword>
<reference evidence="6 7" key="1">
    <citation type="submission" date="2020-01" db="EMBL/GenBank/DDBJ databases">
        <title>Genome sequence of Arachis hypogaea, cultivar Shitouqi.</title>
        <authorList>
            <person name="Zhuang W."/>
            <person name="Chen H."/>
            <person name="Varshney R."/>
            <person name="Wang D."/>
            <person name="Ming R."/>
        </authorList>
    </citation>
    <scope>NUCLEOTIDE SEQUENCE [LARGE SCALE GENOMIC DNA]</scope>
    <source>
        <tissue evidence="6">Young leaf</tissue>
    </source>
</reference>
<organism evidence="6 7">
    <name type="scientific">Arachis hypogaea</name>
    <name type="common">Peanut</name>
    <dbReference type="NCBI Taxonomy" id="3818"/>
    <lineage>
        <taxon>Eukaryota</taxon>
        <taxon>Viridiplantae</taxon>
        <taxon>Streptophyta</taxon>
        <taxon>Embryophyta</taxon>
        <taxon>Tracheophyta</taxon>
        <taxon>Spermatophyta</taxon>
        <taxon>Magnoliopsida</taxon>
        <taxon>eudicotyledons</taxon>
        <taxon>Gunneridae</taxon>
        <taxon>Pentapetalae</taxon>
        <taxon>rosids</taxon>
        <taxon>fabids</taxon>
        <taxon>Fabales</taxon>
        <taxon>Fabaceae</taxon>
        <taxon>Papilionoideae</taxon>
        <taxon>50 kb inversion clade</taxon>
        <taxon>dalbergioids sensu lato</taxon>
        <taxon>Dalbergieae</taxon>
        <taxon>Pterocarpus clade</taxon>
        <taxon>Arachis</taxon>
    </lineage>
</organism>
<proteinExistence type="inferred from homology"/>
<dbReference type="PANTHER" id="PTHR34835">
    <property type="entry name" value="OS07G0283600 PROTEIN-RELATED"/>
    <property type="match status" value="1"/>
</dbReference>
<feature type="compositionally biased region" description="Polar residues" evidence="4">
    <location>
        <begin position="362"/>
        <end position="371"/>
    </location>
</feature>
<feature type="region of interest" description="Disordered" evidence="4">
    <location>
        <begin position="359"/>
        <end position="381"/>
    </location>
</feature>
<feature type="compositionally biased region" description="Basic and acidic residues" evidence="4">
    <location>
        <begin position="255"/>
        <end position="267"/>
    </location>
</feature>
<feature type="domain" description="Ubiquitin-like protease family profile" evidence="5">
    <location>
        <begin position="544"/>
        <end position="729"/>
    </location>
</feature>
<evidence type="ECO:0000259" key="5">
    <source>
        <dbReference type="PROSITE" id="PS50600"/>
    </source>
</evidence>
<evidence type="ECO:0000256" key="3">
    <source>
        <dbReference type="ARBA" id="ARBA00022801"/>
    </source>
</evidence>
<evidence type="ECO:0000313" key="7">
    <source>
        <dbReference type="Proteomes" id="UP000464620"/>
    </source>
</evidence>
<dbReference type="InterPro" id="IPR003653">
    <property type="entry name" value="Peptidase_C48_C"/>
</dbReference>
<name>A0A6B9VF72_ARAHY</name>
<evidence type="ECO:0000256" key="4">
    <source>
        <dbReference type="SAM" id="MobiDB-lite"/>
    </source>
</evidence>
<dbReference type="PROSITE" id="PS50600">
    <property type="entry name" value="ULP_PROTEASE"/>
    <property type="match status" value="1"/>
</dbReference>
<feature type="compositionally biased region" description="Basic and acidic residues" evidence="4">
    <location>
        <begin position="281"/>
        <end position="303"/>
    </location>
</feature>
<dbReference type="EMBL" id="CP031001">
    <property type="protein sequence ID" value="QHN80133.1"/>
    <property type="molecule type" value="Genomic_DNA"/>
</dbReference>
<feature type="region of interest" description="Disordered" evidence="4">
    <location>
        <begin position="409"/>
        <end position="435"/>
    </location>
</feature>
<dbReference type="InterPro" id="IPR038765">
    <property type="entry name" value="Papain-like_cys_pep_sf"/>
</dbReference>
<sequence>MGKPKLLETRCSPCYIADLFKELETNQDQAKLDEIEEIGFGFLKLVPKWPVRQGIMVMLAKAYDTETSTLKLENGNIRILPELFQRLFGIPPGVDDFPPFDSSNAAHVSIKTRYHRLKTVQLRHFVRHCPMDTEDDRMEFRRHFILLVLKMFLCPTVQHVISPWHIDTVLDVSDPARYRWPLHIFNSLEQAIKKYQHKNNKSCEGCMLGLLVLYFQKLKHGELEGCQEPEPWLSAWTAKELSAMAETIQPEECGEPGRNEDDGKEDAALEETSDPSPEQVDVDHRKESSYLDGVREVSKDPDTHAVASDGDDDDDEPIAKRLRRRSVSRMTPQSSMQFGTSAMVKVIVKLGSTMKGGFSRASLRTTHQTGTSEDDDDDDQPIGIRIRIKTLQRKTPQRGMVEGKIITGMQSHSSNQPTETVAPEPKTPSTELVEFPGRDPECEMIWANIEKGVYPSRPISIDPIQAIIPRGSSYRTPSPQRPSFSLGLTQLFKSPSPSPPRPIHSLLRGRKITEREEHRIRGWAVNTSLDSHETLASYEGRPNLVLSRKDVCTLRPRAWLNNKVVHWMCCAFNDSGLKRFTRDFYCVCPGILEMVLVPKNLENYHDGPNPTYVGLGQNFGADTSYFDKEIASNRNWWFFPVCITRHWWVYAFDVSGKRLFVLDSIYSKPDTARSKLDSYAARIIEDIAQVAIPTYRPTQKGLPCTYASVPIQPNGFDCGVYTIKYMEYWTEDKKLNDWEYDVVKLYRLEIILDIILCHKNISIGAALNALDNRALPPVRRNQPRNKRMEVRTPFTAPNTKSILRRVGGKPKKKSTKRI</sequence>
<dbReference type="AlphaFoldDB" id="A0A6B9VF72"/>
<evidence type="ECO:0000256" key="2">
    <source>
        <dbReference type="ARBA" id="ARBA00022670"/>
    </source>
</evidence>
<dbReference type="Gene3D" id="3.40.395.10">
    <property type="entry name" value="Adenoviral Proteinase, Chain A"/>
    <property type="match status" value="1"/>
</dbReference>
<dbReference type="GO" id="GO:0006508">
    <property type="term" value="P:proteolysis"/>
    <property type="evidence" value="ECO:0007669"/>
    <property type="project" value="UniProtKB-KW"/>
</dbReference>
<comment type="similarity">
    <text evidence="1">Belongs to the peptidase C48 family.</text>
</comment>
<gene>
    <name evidence="6" type="ORF">DS421_19g675730</name>
</gene>
<protein>
    <recommendedName>
        <fullName evidence="5">Ubiquitin-like protease family profile domain-containing protein</fullName>
    </recommendedName>
</protein>
<feature type="compositionally biased region" description="Polar residues" evidence="4">
    <location>
        <begin position="409"/>
        <end position="419"/>
    </location>
</feature>
<evidence type="ECO:0000256" key="1">
    <source>
        <dbReference type="ARBA" id="ARBA00005234"/>
    </source>
</evidence>
<feature type="region of interest" description="Disordered" evidence="4">
    <location>
        <begin position="248"/>
        <end position="336"/>
    </location>
</feature>